<dbReference type="Pfam" id="PF13302">
    <property type="entry name" value="Acetyltransf_3"/>
    <property type="match status" value="1"/>
</dbReference>
<dbReference type="PANTHER" id="PTHR43415:SF3">
    <property type="entry name" value="GNAT-FAMILY ACETYLTRANSFERASE"/>
    <property type="match status" value="1"/>
</dbReference>
<evidence type="ECO:0000313" key="2">
    <source>
        <dbReference type="EMBL" id="GLB38264.1"/>
    </source>
</evidence>
<comment type="caution">
    <text evidence="2">The sequence shown here is derived from an EMBL/GenBank/DDBJ whole genome shotgun (WGS) entry which is preliminary data.</text>
</comment>
<dbReference type="InterPro" id="IPR000182">
    <property type="entry name" value="GNAT_dom"/>
</dbReference>
<accession>A0A9P3PMQ3</accession>
<sequence length="188" mass="21425">MFTTQRLRLRAYQPADEANLLALYNDPHIAPNITHRYVVPLNSDRFHHVKKLINDSVMFCILEELESGTFAGFTLFMPVNGTEKNRNATWGIALCPSHWYKGYGWEVGNFMVHYAFRHLASHRVTLTVVDGNDRAVALYKRIGFVEEGRTRKLAWINGGWRDLIHMGILENEWAALKQAHAEGTAAAS</sequence>
<keyword evidence="3" id="KW-1185">Reference proteome</keyword>
<proteinExistence type="predicted"/>
<evidence type="ECO:0000259" key="1">
    <source>
        <dbReference type="PROSITE" id="PS51186"/>
    </source>
</evidence>
<dbReference type="EMBL" id="BRPK01000005">
    <property type="protein sequence ID" value="GLB38264.1"/>
    <property type="molecule type" value="Genomic_DNA"/>
</dbReference>
<reference evidence="2" key="1">
    <citation type="submission" date="2022-07" db="EMBL/GenBank/DDBJ databases">
        <title>The genome of Lyophyllum shimeji provides insight into the initial evolution of ectomycorrhizal fungal genome.</title>
        <authorList>
            <person name="Kobayashi Y."/>
            <person name="Shibata T."/>
            <person name="Hirakawa H."/>
            <person name="Shigenobu S."/>
            <person name="Nishiyama T."/>
            <person name="Yamada A."/>
            <person name="Hasebe M."/>
            <person name="Kawaguchi M."/>
        </authorList>
    </citation>
    <scope>NUCLEOTIDE SEQUENCE</scope>
    <source>
        <strain evidence="2">AT787</strain>
    </source>
</reference>
<dbReference type="Gene3D" id="3.40.630.30">
    <property type="match status" value="1"/>
</dbReference>
<dbReference type="SUPFAM" id="SSF55729">
    <property type="entry name" value="Acyl-CoA N-acyltransferases (Nat)"/>
    <property type="match status" value="1"/>
</dbReference>
<dbReference type="GO" id="GO:0016747">
    <property type="term" value="F:acyltransferase activity, transferring groups other than amino-acyl groups"/>
    <property type="evidence" value="ECO:0007669"/>
    <property type="project" value="InterPro"/>
</dbReference>
<evidence type="ECO:0000313" key="3">
    <source>
        <dbReference type="Proteomes" id="UP001063166"/>
    </source>
</evidence>
<dbReference type="InterPro" id="IPR016181">
    <property type="entry name" value="Acyl_CoA_acyltransferase"/>
</dbReference>
<dbReference type="PANTHER" id="PTHR43415">
    <property type="entry name" value="SPERMIDINE N(1)-ACETYLTRANSFERASE"/>
    <property type="match status" value="1"/>
</dbReference>
<dbReference type="OrthoDB" id="630895at2759"/>
<protein>
    <submittedName>
        <fullName evidence="2">Acetyltransferase (GNAT) domain containing protein</fullName>
    </submittedName>
</protein>
<dbReference type="Proteomes" id="UP001063166">
    <property type="component" value="Unassembled WGS sequence"/>
</dbReference>
<dbReference type="AlphaFoldDB" id="A0A9P3PMQ3"/>
<gene>
    <name evidence="2" type="ORF">LshimejAT787_0501290</name>
</gene>
<name>A0A9P3PMQ3_LYOSH</name>
<dbReference type="PROSITE" id="PS51186">
    <property type="entry name" value="GNAT"/>
    <property type="match status" value="1"/>
</dbReference>
<organism evidence="2 3">
    <name type="scientific">Lyophyllum shimeji</name>
    <name type="common">Hon-shimeji</name>
    <name type="synonym">Tricholoma shimeji</name>
    <dbReference type="NCBI Taxonomy" id="47721"/>
    <lineage>
        <taxon>Eukaryota</taxon>
        <taxon>Fungi</taxon>
        <taxon>Dikarya</taxon>
        <taxon>Basidiomycota</taxon>
        <taxon>Agaricomycotina</taxon>
        <taxon>Agaricomycetes</taxon>
        <taxon>Agaricomycetidae</taxon>
        <taxon>Agaricales</taxon>
        <taxon>Tricholomatineae</taxon>
        <taxon>Lyophyllaceae</taxon>
        <taxon>Lyophyllum</taxon>
    </lineage>
</organism>
<feature type="domain" description="N-acetyltransferase" evidence="1">
    <location>
        <begin position="7"/>
        <end position="167"/>
    </location>
</feature>